<feature type="site" description="Histone H3K4me3 binding" evidence="8">
    <location>
        <position position="170"/>
    </location>
</feature>
<feature type="binding site" evidence="9">
    <location>
        <position position="199"/>
    </location>
    <ligand>
        <name>Zn(2+)</name>
        <dbReference type="ChEBI" id="CHEBI:29105"/>
        <label>2</label>
    </ligand>
</feature>
<keyword evidence="5 9" id="KW-0862">Zinc</keyword>
<dbReference type="InterPro" id="IPR001965">
    <property type="entry name" value="Znf_PHD"/>
</dbReference>
<dbReference type="GO" id="GO:0005634">
    <property type="term" value="C:nucleus"/>
    <property type="evidence" value="ECO:0007669"/>
    <property type="project" value="UniProtKB-SubCell"/>
</dbReference>
<feature type="binding site" evidence="9">
    <location>
        <position position="169"/>
    </location>
    <ligand>
        <name>Zn(2+)</name>
        <dbReference type="ChEBI" id="CHEBI:29105"/>
        <label>2</label>
    </ligand>
</feature>
<dbReference type="GO" id="GO:0006325">
    <property type="term" value="P:chromatin organization"/>
    <property type="evidence" value="ECO:0007669"/>
    <property type="project" value="UniProtKB-KW"/>
</dbReference>
<feature type="binding site" evidence="9">
    <location>
        <position position="174"/>
    </location>
    <ligand>
        <name>Zn(2+)</name>
        <dbReference type="ChEBI" id="CHEBI:29105"/>
        <label>2</label>
    </ligand>
</feature>
<comment type="domain">
    <text evidence="11">The PHD-type zinc finger mediates the binding to H3K4me3.</text>
</comment>
<reference evidence="15" key="1">
    <citation type="submission" date="2016-06" db="UniProtKB">
        <authorList>
            <consortium name="WormBaseParasite"/>
        </authorList>
    </citation>
    <scope>IDENTIFICATION</scope>
</reference>
<dbReference type="InterPro" id="IPR024610">
    <property type="entry name" value="ING_N_histone-binding"/>
</dbReference>
<feature type="binding site" evidence="9">
    <location>
        <position position="183"/>
    </location>
    <ligand>
        <name>Zn(2+)</name>
        <dbReference type="ChEBI" id="CHEBI:29105"/>
        <label>1</label>
    </ligand>
</feature>
<reference evidence="13 14" key="2">
    <citation type="submission" date="2018-11" db="EMBL/GenBank/DDBJ databases">
        <authorList>
            <consortium name="Pathogen Informatics"/>
        </authorList>
    </citation>
    <scope>NUCLEOTIDE SEQUENCE [LARGE SCALE GENOMIC DNA]</scope>
</reference>
<feature type="site" description="Histone H3K4me3 binding" evidence="8">
    <location>
        <position position="166"/>
    </location>
</feature>
<dbReference type="Pfam" id="PF23011">
    <property type="entry name" value="PHD-1st_NSD"/>
    <property type="match status" value="1"/>
</dbReference>
<evidence type="ECO:0000256" key="10">
    <source>
        <dbReference type="PROSITE-ProRule" id="PRU00146"/>
    </source>
</evidence>
<dbReference type="EMBL" id="UYRT01091459">
    <property type="protein sequence ID" value="VDN37116.1"/>
    <property type="molecule type" value="Genomic_DNA"/>
</dbReference>
<dbReference type="GO" id="GO:0008270">
    <property type="term" value="F:zinc ion binding"/>
    <property type="evidence" value="ECO:0007669"/>
    <property type="project" value="UniProtKB-KW"/>
</dbReference>
<dbReference type="WBParaSite" id="GPUH_0002094501-mRNA-1">
    <property type="protein sequence ID" value="GPUH_0002094501-mRNA-1"/>
    <property type="gene ID" value="GPUH_0002094501"/>
</dbReference>
<feature type="binding site" evidence="9">
    <location>
        <position position="158"/>
    </location>
    <ligand>
        <name>Zn(2+)</name>
        <dbReference type="ChEBI" id="CHEBI:29105"/>
        <label>1</label>
    </ligand>
</feature>
<accession>A0A183EIX9</accession>
<keyword evidence="14" id="KW-1185">Reference proteome</keyword>
<protein>
    <recommendedName>
        <fullName evidence="11">Inhibitor of growth protein</fullName>
    </recommendedName>
</protein>
<name>A0A183EIX9_9BILA</name>
<comment type="similarity">
    <text evidence="2 11">Belongs to the ING family.</text>
</comment>
<dbReference type="InterPro" id="IPR019786">
    <property type="entry name" value="Zinc_finger_PHD-type_CS"/>
</dbReference>
<evidence type="ECO:0000313" key="13">
    <source>
        <dbReference type="EMBL" id="VDN37116.1"/>
    </source>
</evidence>
<evidence type="ECO:0000256" key="9">
    <source>
        <dbReference type="PIRSR" id="PIRSR628651-51"/>
    </source>
</evidence>
<evidence type="ECO:0000256" key="3">
    <source>
        <dbReference type="ARBA" id="ARBA00022723"/>
    </source>
</evidence>
<evidence type="ECO:0000256" key="8">
    <source>
        <dbReference type="PIRSR" id="PIRSR628651-50"/>
    </source>
</evidence>
<feature type="binding site" evidence="9">
    <location>
        <position position="156"/>
    </location>
    <ligand>
        <name>Zn(2+)</name>
        <dbReference type="ChEBI" id="CHEBI:29105"/>
        <label>1</label>
    </ligand>
</feature>
<dbReference type="Proteomes" id="UP000271098">
    <property type="component" value="Unassembled WGS sequence"/>
</dbReference>
<dbReference type="InterPro" id="IPR019787">
    <property type="entry name" value="Znf_PHD-finger"/>
</dbReference>
<dbReference type="PANTHER" id="PTHR10333">
    <property type="entry name" value="INHIBITOR OF GROWTH PROTEIN"/>
    <property type="match status" value="1"/>
</dbReference>
<feature type="domain" description="PHD-type" evidence="12">
    <location>
        <begin position="153"/>
        <end position="202"/>
    </location>
</feature>
<dbReference type="SUPFAM" id="SSF57903">
    <property type="entry name" value="FYVE/PHD zinc finger"/>
    <property type="match status" value="1"/>
</dbReference>
<dbReference type="OrthoDB" id="5411773at2759"/>
<dbReference type="CDD" id="cd16859">
    <property type="entry name" value="ING_ING4_5"/>
    <property type="match status" value="1"/>
</dbReference>
<dbReference type="InterPro" id="IPR013083">
    <property type="entry name" value="Znf_RING/FYVE/PHD"/>
</dbReference>
<gene>
    <name evidence="13" type="ORF">GPUH_LOCUS20920</name>
</gene>
<dbReference type="InterPro" id="IPR028651">
    <property type="entry name" value="ING_fam"/>
</dbReference>
<evidence type="ECO:0000256" key="7">
    <source>
        <dbReference type="ARBA" id="ARBA00023242"/>
    </source>
</evidence>
<dbReference type="CDD" id="cd15586">
    <property type="entry name" value="PHD_ING4_5"/>
    <property type="match status" value="1"/>
</dbReference>
<feature type="binding site" evidence="9">
    <location>
        <position position="196"/>
    </location>
    <ligand>
        <name>Zn(2+)</name>
        <dbReference type="ChEBI" id="CHEBI:29105"/>
        <label>2</label>
    </ligand>
</feature>
<feature type="site" description="Histone H3K4me3 binding" evidence="8">
    <location>
        <position position="155"/>
    </location>
</feature>
<keyword evidence="7 11" id="KW-0539">Nucleus</keyword>
<evidence type="ECO:0000256" key="5">
    <source>
        <dbReference type="ARBA" id="ARBA00022833"/>
    </source>
</evidence>
<comment type="function">
    <text evidence="11">Component of an histone acetyltransferase complex.</text>
</comment>
<evidence type="ECO:0000313" key="15">
    <source>
        <dbReference type="WBParaSite" id="GPUH_0002094501-mRNA-1"/>
    </source>
</evidence>
<dbReference type="Gene3D" id="3.30.40.10">
    <property type="entry name" value="Zinc/RING finger domain, C3HC4 (zinc finger)"/>
    <property type="match status" value="1"/>
</dbReference>
<comment type="subunit">
    <text evidence="11">Component of an histone acetyltransferase complex. Interacts with H3K4me3 and to a lesser extent with H3K4me2.</text>
</comment>
<dbReference type="PANTHER" id="PTHR10333:SF42">
    <property type="entry name" value="INHIBITOR OF GROWTH PROTEIN 5"/>
    <property type="match status" value="1"/>
</dbReference>
<dbReference type="FunFam" id="3.30.40.10:FF:000016">
    <property type="entry name" value="Inhibitor of growth protein"/>
    <property type="match status" value="1"/>
</dbReference>
<sequence length="214" mass="24199">MALLSEHVLDNLSTLPRELAKNLQTIRELDIECQKKAAEVDQKLKGFVKSYRKMPKNAAVAFNKEIMAMFAEIDRLSNQKIALASDTYQLVDKHIRRLDNDSAKFEATLRQKYLSSAAVASAASTANSSTVAPYKSFMDVRPVMEMPVDPNEPTYCVCHQVSYGEMIMCDNKQCPVEWFHFQCVGLTESPKGKWYCERCSEQRRRKSAGAGSNK</sequence>
<dbReference type="PROSITE" id="PS50016">
    <property type="entry name" value="ZF_PHD_2"/>
    <property type="match status" value="1"/>
</dbReference>
<dbReference type="PROSITE" id="PS01359">
    <property type="entry name" value="ZF_PHD_1"/>
    <property type="match status" value="1"/>
</dbReference>
<keyword evidence="3 9" id="KW-0479">Metal-binding</keyword>
<dbReference type="InterPro" id="IPR059153">
    <property type="entry name" value="NSD_PHD-1st"/>
</dbReference>
<keyword evidence="4 10" id="KW-0863">Zinc-finger</keyword>
<dbReference type="AlphaFoldDB" id="A0A183EIX9"/>
<dbReference type="SMART" id="SM00249">
    <property type="entry name" value="PHD"/>
    <property type="match status" value="1"/>
</dbReference>
<organism evidence="15">
    <name type="scientific">Gongylonema pulchrum</name>
    <dbReference type="NCBI Taxonomy" id="637853"/>
    <lineage>
        <taxon>Eukaryota</taxon>
        <taxon>Metazoa</taxon>
        <taxon>Ecdysozoa</taxon>
        <taxon>Nematoda</taxon>
        <taxon>Chromadorea</taxon>
        <taxon>Rhabditida</taxon>
        <taxon>Spirurina</taxon>
        <taxon>Spiruromorpha</taxon>
        <taxon>Spiruroidea</taxon>
        <taxon>Gongylonematidae</taxon>
        <taxon>Gongylonema</taxon>
    </lineage>
</organism>
<comment type="subcellular location">
    <subcellularLocation>
        <location evidence="1 11">Nucleus</location>
    </subcellularLocation>
</comment>
<evidence type="ECO:0000256" key="6">
    <source>
        <dbReference type="ARBA" id="ARBA00022853"/>
    </source>
</evidence>
<dbReference type="SMART" id="SM01408">
    <property type="entry name" value="ING"/>
    <property type="match status" value="1"/>
</dbReference>
<feature type="binding site" evidence="9">
    <location>
        <position position="180"/>
    </location>
    <ligand>
        <name>Zn(2+)</name>
        <dbReference type="ChEBI" id="CHEBI:29105"/>
        <label>1</label>
    </ligand>
</feature>
<dbReference type="Gene3D" id="6.10.140.1740">
    <property type="match status" value="1"/>
</dbReference>
<evidence type="ECO:0000256" key="4">
    <source>
        <dbReference type="ARBA" id="ARBA00022771"/>
    </source>
</evidence>
<keyword evidence="6 11" id="KW-0156">Chromatin regulator</keyword>
<evidence type="ECO:0000256" key="2">
    <source>
        <dbReference type="ARBA" id="ARBA00010210"/>
    </source>
</evidence>
<proteinExistence type="inferred from homology"/>
<dbReference type="Pfam" id="PF12998">
    <property type="entry name" value="ING"/>
    <property type="match status" value="1"/>
</dbReference>
<evidence type="ECO:0000256" key="11">
    <source>
        <dbReference type="RuleBase" id="RU361213"/>
    </source>
</evidence>
<evidence type="ECO:0000313" key="14">
    <source>
        <dbReference type="Proteomes" id="UP000271098"/>
    </source>
</evidence>
<evidence type="ECO:0000256" key="1">
    <source>
        <dbReference type="ARBA" id="ARBA00004123"/>
    </source>
</evidence>
<evidence type="ECO:0000259" key="12">
    <source>
        <dbReference type="PROSITE" id="PS50016"/>
    </source>
</evidence>
<dbReference type="InterPro" id="IPR011011">
    <property type="entry name" value="Znf_FYVE_PHD"/>
</dbReference>
<feature type="site" description="Histone H3K4me3 binding" evidence="8">
    <location>
        <position position="178"/>
    </location>
</feature>